<dbReference type="Proteomes" id="UP000836841">
    <property type="component" value="Chromosome 1"/>
</dbReference>
<sequence>MQYELRKLERRAWDGRSNTQTWEARSGARRRANSSDPPPPPSGSCRHEKSPSPCNRSKSHRSGRLLRFTGTHQDNQW</sequence>
<proteinExistence type="predicted"/>
<accession>A0AAU9R8X4</accession>
<evidence type="ECO:0000313" key="2">
    <source>
        <dbReference type="EMBL" id="CAH2035604.1"/>
    </source>
</evidence>
<feature type="compositionally biased region" description="Basic and acidic residues" evidence="1">
    <location>
        <begin position="1"/>
        <end position="14"/>
    </location>
</feature>
<name>A0AAU9R8X4_THLAR</name>
<feature type="region of interest" description="Disordered" evidence="1">
    <location>
        <begin position="1"/>
        <end position="77"/>
    </location>
</feature>
<gene>
    <name evidence="2" type="ORF">TAV2_LOCUS2437</name>
</gene>
<protein>
    <submittedName>
        <fullName evidence="2">Uncharacterized protein</fullName>
    </submittedName>
</protein>
<reference evidence="2 3" key="1">
    <citation type="submission" date="2022-03" db="EMBL/GenBank/DDBJ databases">
        <authorList>
            <person name="Nunn A."/>
            <person name="Chopra R."/>
            <person name="Nunn A."/>
            <person name="Contreras Garrido A."/>
        </authorList>
    </citation>
    <scope>NUCLEOTIDE SEQUENCE [LARGE SCALE GENOMIC DNA]</scope>
</reference>
<evidence type="ECO:0000256" key="1">
    <source>
        <dbReference type="SAM" id="MobiDB-lite"/>
    </source>
</evidence>
<evidence type="ECO:0000313" key="3">
    <source>
        <dbReference type="Proteomes" id="UP000836841"/>
    </source>
</evidence>
<dbReference type="AlphaFoldDB" id="A0AAU9R8X4"/>
<keyword evidence="3" id="KW-1185">Reference proteome</keyword>
<dbReference type="EMBL" id="OU466857">
    <property type="protein sequence ID" value="CAH2035604.1"/>
    <property type="molecule type" value="Genomic_DNA"/>
</dbReference>
<organism evidence="2 3">
    <name type="scientific">Thlaspi arvense</name>
    <name type="common">Field penny-cress</name>
    <dbReference type="NCBI Taxonomy" id="13288"/>
    <lineage>
        <taxon>Eukaryota</taxon>
        <taxon>Viridiplantae</taxon>
        <taxon>Streptophyta</taxon>
        <taxon>Embryophyta</taxon>
        <taxon>Tracheophyta</taxon>
        <taxon>Spermatophyta</taxon>
        <taxon>Magnoliopsida</taxon>
        <taxon>eudicotyledons</taxon>
        <taxon>Gunneridae</taxon>
        <taxon>Pentapetalae</taxon>
        <taxon>rosids</taxon>
        <taxon>malvids</taxon>
        <taxon>Brassicales</taxon>
        <taxon>Brassicaceae</taxon>
        <taxon>Thlaspideae</taxon>
        <taxon>Thlaspi</taxon>
    </lineage>
</organism>